<evidence type="ECO:0000313" key="1">
    <source>
        <dbReference type="EMBL" id="PON86761.1"/>
    </source>
</evidence>
<reference evidence="2" key="1">
    <citation type="submission" date="2016-06" db="EMBL/GenBank/DDBJ databases">
        <title>Parallel loss of symbiosis genes in relatives of nitrogen-fixing non-legume Parasponia.</title>
        <authorList>
            <person name="Van Velzen R."/>
            <person name="Holmer R."/>
            <person name="Bu F."/>
            <person name="Rutten L."/>
            <person name="Van Zeijl A."/>
            <person name="Liu W."/>
            <person name="Santuari L."/>
            <person name="Cao Q."/>
            <person name="Sharma T."/>
            <person name="Shen D."/>
            <person name="Roswanjaya Y."/>
            <person name="Wardhani T."/>
            <person name="Kalhor M.S."/>
            <person name="Jansen J."/>
            <person name="Van den Hoogen J."/>
            <person name="Gungor B."/>
            <person name="Hartog M."/>
            <person name="Hontelez J."/>
            <person name="Verver J."/>
            <person name="Yang W.-C."/>
            <person name="Schijlen E."/>
            <person name="Repin R."/>
            <person name="Schilthuizen M."/>
            <person name="Schranz E."/>
            <person name="Heidstra R."/>
            <person name="Miyata K."/>
            <person name="Fedorova E."/>
            <person name="Kohlen W."/>
            <person name="Bisseling T."/>
            <person name="Smit S."/>
            <person name="Geurts R."/>
        </authorList>
    </citation>
    <scope>NUCLEOTIDE SEQUENCE [LARGE SCALE GENOMIC DNA]</scope>
    <source>
        <strain evidence="2">cv. RG33-2</strain>
    </source>
</reference>
<gene>
    <name evidence="1" type="ORF">TorRG33x02_174100</name>
</gene>
<dbReference type="Proteomes" id="UP000237000">
    <property type="component" value="Unassembled WGS sequence"/>
</dbReference>
<accession>A0A2P5EMG3</accession>
<dbReference type="AlphaFoldDB" id="A0A2P5EMG3"/>
<evidence type="ECO:0000313" key="2">
    <source>
        <dbReference type="Proteomes" id="UP000237000"/>
    </source>
</evidence>
<sequence>ERKDTSQSQLVLKSSISKTPPRVNLTMRRLHVFELDFRLSIGFRSELREGDQIRSDQIEINLLKLFK</sequence>
<feature type="non-terminal residue" evidence="1">
    <location>
        <position position="1"/>
    </location>
</feature>
<dbReference type="InParanoid" id="A0A2P5EMG3"/>
<protein>
    <submittedName>
        <fullName evidence="1">Uncharacterized protein</fullName>
    </submittedName>
</protein>
<dbReference type="EMBL" id="JXTC01000126">
    <property type="protein sequence ID" value="PON86761.1"/>
    <property type="molecule type" value="Genomic_DNA"/>
</dbReference>
<organism evidence="1 2">
    <name type="scientific">Trema orientale</name>
    <name type="common">Charcoal tree</name>
    <name type="synonym">Celtis orientalis</name>
    <dbReference type="NCBI Taxonomy" id="63057"/>
    <lineage>
        <taxon>Eukaryota</taxon>
        <taxon>Viridiplantae</taxon>
        <taxon>Streptophyta</taxon>
        <taxon>Embryophyta</taxon>
        <taxon>Tracheophyta</taxon>
        <taxon>Spermatophyta</taxon>
        <taxon>Magnoliopsida</taxon>
        <taxon>eudicotyledons</taxon>
        <taxon>Gunneridae</taxon>
        <taxon>Pentapetalae</taxon>
        <taxon>rosids</taxon>
        <taxon>fabids</taxon>
        <taxon>Rosales</taxon>
        <taxon>Cannabaceae</taxon>
        <taxon>Trema</taxon>
    </lineage>
</organism>
<comment type="caution">
    <text evidence="1">The sequence shown here is derived from an EMBL/GenBank/DDBJ whole genome shotgun (WGS) entry which is preliminary data.</text>
</comment>
<keyword evidence="2" id="KW-1185">Reference proteome</keyword>
<name>A0A2P5EMG3_TREOI</name>
<proteinExistence type="predicted"/>